<dbReference type="InterPro" id="IPR016163">
    <property type="entry name" value="Ald_DH_C"/>
</dbReference>
<dbReference type="Pfam" id="PF00171">
    <property type="entry name" value="Aldedh"/>
    <property type="match status" value="1"/>
</dbReference>
<dbReference type="FunFam" id="3.40.309.10:FF:000003">
    <property type="entry name" value="Aldehyde dehydrogenase"/>
    <property type="match status" value="1"/>
</dbReference>
<dbReference type="GO" id="GO:0006081">
    <property type="term" value="P:aldehyde metabolic process"/>
    <property type="evidence" value="ECO:0007669"/>
    <property type="project" value="InterPro"/>
</dbReference>
<dbReference type="EMBL" id="UOFA01000157">
    <property type="protein sequence ID" value="VAW45074.1"/>
    <property type="molecule type" value="Genomic_DNA"/>
</dbReference>
<keyword evidence="2 5" id="KW-0560">Oxidoreductase</keyword>
<dbReference type="InterPro" id="IPR016161">
    <property type="entry name" value="Ald_DH/histidinol_DH"/>
</dbReference>
<evidence type="ECO:0000313" key="5">
    <source>
        <dbReference type="EMBL" id="VAW45074.1"/>
    </source>
</evidence>
<dbReference type="FunFam" id="3.40.605.10:FF:000004">
    <property type="entry name" value="Aldehyde dehydrogenase"/>
    <property type="match status" value="1"/>
</dbReference>
<dbReference type="InterPro" id="IPR016162">
    <property type="entry name" value="Ald_DH_N"/>
</dbReference>
<dbReference type="GO" id="GO:0004029">
    <property type="term" value="F:aldehyde dehydrogenase (NAD+) activity"/>
    <property type="evidence" value="ECO:0007669"/>
    <property type="project" value="UniProtKB-EC"/>
</dbReference>
<dbReference type="InterPro" id="IPR012394">
    <property type="entry name" value="Aldehyde_DH_NAD(P)"/>
</dbReference>
<evidence type="ECO:0000256" key="1">
    <source>
        <dbReference type="ARBA" id="ARBA00009986"/>
    </source>
</evidence>
<dbReference type="InterPro" id="IPR015590">
    <property type="entry name" value="Aldehyde_DH_dom"/>
</dbReference>
<dbReference type="PROSITE" id="PS00687">
    <property type="entry name" value="ALDEHYDE_DEHYDR_GLU"/>
    <property type="match status" value="1"/>
</dbReference>
<keyword evidence="3" id="KW-0520">NAD</keyword>
<evidence type="ECO:0000256" key="3">
    <source>
        <dbReference type="ARBA" id="ARBA00023027"/>
    </source>
</evidence>
<evidence type="ECO:0000259" key="4">
    <source>
        <dbReference type="Pfam" id="PF00171"/>
    </source>
</evidence>
<organism evidence="5">
    <name type="scientific">hydrothermal vent metagenome</name>
    <dbReference type="NCBI Taxonomy" id="652676"/>
    <lineage>
        <taxon>unclassified sequences</taxon>
        <taxon>metagenomes</taxon>
        <taxon>ecological metagenomes</taxon>
    </lineage>
</organism>
<dbReference type="PANTHER" id="PTHR43570">
    <property type="entry name" value="ALDEHYDE DEHYDROGENASE"/>
    <property type="match status" value="1"/>
</dbReference>
<dbReference type="AlphaFoldDB" id="A0A3B0WN78"/>
<dbReference type="PIRSF" id="PIRSF036492">
    <property type="entry name" value="ALDH"/>
    <property type="match status" value="1"/>
</dbReference>
<feature type="domain" description="Aldehyde dehydrogenase" evidence="4">
    <location>
        <begin position="17"/>
        <end position="427"/>
    </location>
</feature>
<proteinExistence type="inferred from homology"/>
<dbReference type="PANTHER" id="PTHR43570:SF20">
    <property type="entry name" value="ALDEHYDE DEHYDROGENASE ALDX-RELATED"/>
    <property type="match status" value="1"/>
</dbReference>
<evidence type="ECO:0000256" key="2">
    <source>
        <dbReference type="ARBA" id="ARBA00023002"/>
    </source>
</evidence>
<dbReference type="EC" id="1.2.1.3" evidence="5"/>
<comment type="similarity">
    <text evidence="1">Belongs to the aldehyde dehydrogenase family.</text>
</comment>
<sequence length="455" mass="50738">MPHNLNDQLKKMQSLPPLNFESRVKHLKQLAAVIKTHQAEIIKAINQDFSHRCEEESLLAEVMVCLDEIHHTLKHVKQWVRAKTWHSDWKFYPSKCSVSPQPKGVVGIMAPWNYPFNLVIEPLVAAIAAGNRVMVKPSEITSKTAELIEQLLAKVFSKDEVYVVLGDIKVANQFSCLPLDHILFTGSTQVGKIIMRNASEHLTPLTLELGGKSPVLIGKNYALKKAAKSIVKGKWFNAGQTCLAPDYILIESDRIDELLSCLKREIADAYPDPGNNPDYSCIVNPHHHQRLTELLAGIPEQSIHTIEPVNKGQKISPTLVVDPPLAHPIMQTEIFGPLLPIISCKNLASAIDFVNQRDKPLTLYLFSNDQKTIQTVREQTHSGSLAINETLVHFAQPNLPFGGIGKSGMGSYHGYQGFVAMSHMKSVYYQSKLNLNDLARAPFTALKKSFIKLIN</sequence>
<dbReference type="SUPFAM" id="SSF53720">
    <property type="entry name" value="ALDH-like"/>
    <property type="match status" value="1"/>
</dbReference>
<protein>
    <submittedName>
        <fullName evidence="5">Aldehyde dehydrogenase</fullName>
        <ecNumber evidence="5">1.2.1.3</ecNumber>
    </submittedName>
</protein>
<dbReference type="InterPro" id="IPR029510">
    <property type="entry name" value="Ald_DH_CS_GLU"/>
</dbReference>
<reference evidence="5" key="1">
    <citation type="submission" date="2018-06" db="EMBL/GenBank/DDBJ databases">
        <authorList>
            <person name="Zhirakovskaya E."/>
        </authorList>
    </citation>
    <scope>NUCLEOTIDE SEQUENCE</scope>
</reference>
<dbReference type="GO" id="GO:0005737">
    <property type="term" value="C:cytoplasm"/>
    <property type="evidence" value="ECO:0007669"/>
    <property type="project" value="TreeGrafter"/>
</dbReference>
<accession>A0A3B0WN78</accession>
<gene>
    <name evidence="5" type="ORF">MNBD_GAMMA02-938</name>
</gene>
<name>A0A3B0WN78_9ZZZZ</name>
<dbReference type="Gene3D" id="3.40.605.10">
    <property type="entry name" value="Aldehyde Dehydrogenase, Chain A, domain 1"/>
    <property type="match status" value="1"/>
</dbReference>
<dbReference type="Gene3D" id="3.40.309.10">
    <property type="entry name" value="Aldehyde Dehydrogenase, Chain A, domain 2"/>
    <property type="match status" value="1"/>
</dbReference>